<dbReference type="InterPro" id="IPR041246">
    <property type="entry name" value="Bact_MG10"/>
</dbReference>
<dbReference type="InterPro" id="IPR001599">
    <property type="entry name" value="Macroglobln_a2"/>
</dbReference>
<dbReference type="PANTHER" id="PTHR40094:SF1">
    <property type="entry name" value="UBIQUITIN DOMAIN-CONTAINING PROTEIN"/>
    <property type="match status" value="1"/>
</dbReference>
<proteinExistence type="inferred from homology"/>
<dbReference type="Pfam" id="PF01835">
    <property type="entry name" value="MG2"/>
    <property type="match status" value="1"/>
</dbReference>
<dbReference type="Gene3D" id="1.50.10.20">
    <property type="match status" value="1"/>
</dbReference>
<keyword evidence="5" id="KW-1185">Reference proteome</keyword>
<dbReference type="GO" id="GO:0004866">
    <property type="term" value="F:endopeptidase inhibitor activity"/>
    <property type="evidence" value="ECO:0007669"/>
    <property type="project" value="InterPro"/>
</dbReference>
<dbReference type="InterPro" id="IPR013783">
    <property type="entry name" value="Ig-like_fold"/>
</dbReference>
<dbReference type="Pfam" id="PF00207">
    <property type="entry name" value="A2M"/>
    <property type="match status" value="1"/>
</dbReference>
<protein>
    <recommendedName>
        <fullName evidence="3">Alpha-2-macroglobulin domain-containing protein</fullName>
    </recommendedName>
</protein>
<dbReference type="RefSeq" id="WP_096056887.1">
    <property type="nucleotide sequence ID" value="NZ_CP023344.1"/>
</dbReference>
<dbReference type="EMBL" id="CP023344">
    <property type="protein sequence ID" value="ATC65256.1"/>
    <property type="molecule type" value="Genomic_DNA"/>
</dbReference>
<evidence type="ECO:0000256" key="2">
    <source>
        <dbReference type="SAM" id="SignalP"/>
    </source>
</evidence>
<dbReference type="Pfam" id="PF17973">
    <property type="entry name" value="bMG10"/>
    <property type="match status" value="1"/>
</dbReference>
<dbReference type="SUPFAM" id="SSF48239">
    <property type="entry name" value="Terpenoid cyclases/Protein prenyltransferases"/>
    <property type="match status" value="1"/>
</dbReference>
<dbReference type="InterPro" id="IPR008930">
    <property type="entry name" value="Terpenoid_cyclase/PrenylTrfase"/>
</dbReference>
<feature type="domain" description="Alpha-2-macroglobulin" evidence="3">
    <location>
        <begin position="1227"/>
        <end position="1317"/>
    </location>
</feature>
<dbReference type="OrthoDB" id="9767116at2"/>
<dbReference type="KEGG" id="vbh:CMV30_15565"/>
<comment type="similarity">
    <text evidence="1">Belongs to the protease inhibitor I39 (alpha-2-macroglobulin) family. Bacterial alpha-2-macroglobulin subfamily.</text>
</comment>
<dbReference type="InterPro" id="IPR002890">
    <property type="entry name" value="MG2"/>
</dbReference>
<dbReference type="PANTHER" id="PTHR40094">
    <property type="entry name" value="ALPHA-2-MACROGLOBULIN HOMOLOG"/>
    <property type="match status" value="1"/>
</dbReference>
<dbReference type="Gene3D" id="2.60.40.10">
    <property type="entry name" value="Immunoglobulins"/>
    <property type="match status" value="1"/>
</dbReference>
<evidence type="ECO:0000259" key="3">
    <source>
        <dbReference type="SMART" id="SM01360"/>
    </source>
</evidence>
<evidence type="ECO:0000256" key="1">
    <source>
        <dbReference type="ARBA" id="ARBA00010556"/>
    </source>
</evidence>
<dbReference type="SUPFAM" id="SSF49464">
    <property type="entry name" value="Carboxypeptidase regulatory domain-like"/>
    <property type="match status" value="1"/>
</dbReference>
<dbReference type="Gene3D" id="2.60.40.1120">
    <property type="entry name" value="Carboxypeptidase-like, regulatory domain"/>
    <property type="match status" value="1"/>
</dbReference>
<feature type="signal peptide" evidence="2">
    <location>
        <begin position="1"/>
        <end position="18"/>
    </location>
</feature>
<dbReference type="Proteomes" id="UP000217265">
    <property type="component" value="Chromosome"/>
</dbReference>
<feature type="chain" id="PRO_5012516129" description="Alpha-2-macroglobulin domain-containing protein" evidence="2">
    <location>
        <begin position="19"/>
        <end position="1985"/>
    </location>
</feature>
<sequence length="1985" mass="221606">MNLNPRASLAFLIALVFAAMLPAAPRDKEWKQVDEAAAQGLPKTAIERLDPIISAALAEKAYAEAIKAIGRKIALEGEIQGGKAEEKIARLEAELAKAPEPMKPMMQGVLAHWYWQYFQQNRWRIQQRTATAEAPGADLQTWDLARILAEIDRHFTAALTSDKLLQATPISEYDDLLQPGTAPDTYRPTLFDFLAYEALQFYQSGEQAARISENEFEIDATSPILGTTAEFLAWQLPPADGFSPKHKAISIYQSLLRFHAKDKDRSAFLDADLARLSYASNIATGETKTDRYKAALERFIEETNRHEISSRAIAALATQLNADDEPAKARDLAQRGLDAFPKSAGAAQCFNLIQEIEAPSAQLKTESVWNAPWPTLDVTYRNVTQVYFRAIPIDFNDHVTKSRWNYGRRDTDYVQLLATPPALQWSAELPATTDFKERTESLSAPATLRPGFYAIVASYDPTFHSTDNQISIATAWVSDLALVLRLRHDRTEHSGLVLNALTGEPVSGATIRLWKRNNDGAMKPVSPKTTDANGQFTFSTENNPLVILAEHAGHAVASGQEVYAYGYHDRVRAQTQTVFFTDRAIYRPGQTVSYKGVSIRYDQNAAKYDAVARRKVTVLFKDPNGQEIARATHTTNDYGSFSGVFTAPRDRLAGRMSIQVSDGNGSTGFSVEEYKRPKFQVALDAPAEAAKLDAPVTVTGKATAYTGASIGGAKVKWRVERLVQLPYWCWWFQPPATKSIAHGTAITDADGTFKIDFTAAPDRAVPEKNEPVFVFNIHADITDTTGETRSSNRSVRSGYTALQATLTADDWQTSDKPVELAIATTSLDSDPQSATGTLTLHALKQPEKVQRASLQQERSWWRFGNDTPPVDPTNPDSWELGERVASEAFSTDAKSAGLAKIPVTLKPGIYRASVETKDRFGKTVTARHTVQVLDPAAARFSIKIPDHLGSPTWSVEPGENFTALWGTGYDQGRAFVELECAGKPIKSYWTPADRTQSLIELPVAEAMRGGFTLCVTSIRENRAYTHERVINVPWSNKQLTVKWDRFRSKLLPGEKETWTATISGPDASRASAEMVAALYDVSLDQYQPHNWPQTFGVFRTEFSRTRIEFQNELRNFNTIYGWKHPENRSFAWSYRSFPHTILQSAMDGDVIELHAFSVSSDRRGGALRKQNRAMAPAPAAMLAESKEVASESYTVLGQSGGGLVTPESPPPPPNLSKITVRTNLNETAFFFPQLLSGDDGVVKMVFTMPEALTEWKLLGFAHDKQLRSGFITEKVVTAKDLMVEPNPPRFLREGDTLEFTVKVTNQSDQPQTGTVRLTFTDAATQASVDAALANQKPEQLFDVPAKQSRSYSWRISVPDGLGFLTYKAVAASTTLSDGEDGFLPVLSRRILVTESLPLPIRGKSTKQFTFPKLLNSGSSDTLKHQSLTVQMTSQPAWYAVMALPYLMEYPYECSEQVFNRLYANALARHIAASDPKIRRVFDLWKNTPALDSPLEKNQNLKSVLLEETPWLRQAKSESEARRNVGLLFDANRLDEESARQLRTLSERQLSEGLWPWFPGGRPSEYISLYITTGFGRLRHLGVELDTAPAIKSLAGLDAWMTKRHADILKSPHPDQYVPGYTDALYLYGRSFFLKDRPIAAAHKAATDFFLQQSRKFWLRVDSRQSQAHLALALQRFDDKATALAIVKSLRERSVSNEELGMFWRDTELSWWWYRAPIETQALMIEAFSEIADDKQAVEDLQVWLLKQKQTQNWKTTKATADAIYGLLVRGNNLLSSDALVEVSLGGETIKPEKVEAGTGFYEKTFAASEIKPTQGEITVRKTDDGVSWGSVHWQYLEDIAKITPHEGTPLTLKKTLWLKENTSKGPVLKPVSGALAVGDELVVRIELRTDRDMEFVHLKDQRGSGTEPVNVLSRYRYQDGLGYYESTRDTASHFFIDYLPKGTYVFEYSTRVQLRGRYQSGIAEIQCMYAPEFNSHSESIALEIK</sequence>
<organism evidence="4 5">
    <name type="scientific">Nibricoccus aquaticus</name>
    <dbReference type="NCBI Taxonomy" id="2576891"/>
    <lineage>
        <taxon>Bacteria</taxon>
        <taxon>Pseudomonadati</taxon>
        <taxon>Verrucomicrobiota</taxon>
        <taxon>Opitutia</taxon>
        <taxon>Opitutales</taxon>
        <taxon>Opitutaceae</taxon>
        <taxon>Nibricoccus</taxon>
    </lineage>
</organism>
<name>A0A290QG50_9BACT</name>
<dbReference type="Gene3D" id="2.60.40.1930">
    <property type="match status" value="1"/>
</dbReference>
<dbReference type="InterPro" id="IPR051802">
    <property type="entry name" value="YfhM-like"/>
</dbReference>
<gene>
    <name evidence="4" type="ORF">CMV30_15565</name>
</gene>
<evidence type="ECO:0000313" key="4">
    <source>
        <dbReference type="EMBL" id="ATC65256.1"/>
    </source>
</evidence>
<accession>A0A290QG50</accession>
<dbReference type="SMART" id="SM01360">
    <property type="entry name" value="A2M"/>
    <property type="match status" value="1"/>
</dbReference>
<reference evidence="4 5" key="1">
    <citation type="submission" date="2017-09" db="EMBL/GenBank/DDBJ databases">
        <title>Complete genome sequence of Verrucomicrobial strain HZ-65, isolated from freshwater.</title>
        <authorList>
            <person name="Choi A."/>
        </authorList>
    </citation>
    <scope>NUCLEOTIDE SEQUENCE [LARGE SCALE GENOMIC DNA]</scope>
    <source>
        <strain evidence="4 5">HZ-65</strain>
    </source>
</reference>
<evidence type="ECO:0000313" key="5">
    <source>
        <dbReference type="Proteomes" id="UP000217265"/>
    </source>
</evidence>
<dbReference type="InterPro" id="IPR008969">
    <property type="entry name" value="CarboxyPept-like_regulatory"/>
</dbReference>
<keyword evidence="2" id="KW-0732">Signal</keyword>